<accession>A0A3P4AY83</accession>
<dbReference type="InterPro" id="IPR042100">
    <property type="entry name" value="Bug_dom1"/>
</dbReference>
<dbReference type="EMBL" id="UWPJ01000005">
    <property type="protein sequence ID" value="VCU68388.1"/>
    <property type="molecule type" value="Genomic_DNA"/>
</dbReference>
<feature type="chain" id="PRO_5018071489" evidence="2">
    <location>
        <begin position="21"/>
        <end position="319"/>
    </location>
</feature>
<keyword evidence="4" id="KW-1185">Reference proteome</keyword>
<protein>
    <submittedName>
        <fullName evidence="3">Tripartite tricarboxylate transporter family receptor</fullName>
    </submittedName>
</protein>
<feature type="signal peptide" evidence="2">
    <location>
        <begin position="1"/>
        <end position="20"/>
    </location>
</feature>
<dbReference type="InterPro" id="IPR005064">
    <property type="entry name" value="BUG"/>
</dbReference>
<dbReference type="Gene3D" id="3.40.190.10">
    <property type="entry name" value="Periplasmic binding protein-like II"/>
    <property type="match status" value="1"/>
</dbReference>
<dbReference type="OrthoDB" id="8678477at2"/>
<dbReference type="Proteomes" id="UP000277294">
    <property type="component" value="Unassembled WGS sequence"/>
</dbReference>
<gene>
    <name evidence="3" type="ORF">PIGHUM_00439</name>
</gene>
<evidence type="ECO:0000313" key="4">
    <source>
        <dbReference type="Proteomes" id="UP000277294"/>
    </source>
</evidence>
<dbReference type="CDD" id="cd07012">
    <property type="entry name" value="PBP2_Bug_TTT"/>
    <property type="match status" value="1"/>
</dbReference>
<reference evidence="3 4" key="1">
    <citation type="submission" date="2018-10" db="EMBL/GenBank/DDBJ databases">
        <authorList>
            <person name="Criscuolo A."/>
        </authorList>
    </citation>
    <scope>NUCLEOTIDE SEQUENCE [LARGE SCALE GENOMIC DNA]</scope>
    <source>
        <strain evidence="3">DnA1</strain>
    </source>
</reference>
<evidence type="ECO:0000313" key="3">
    <source>
        <dbReference type="EMBL" id="VCU68388.1"/>
    </source>
</evidence>
<evidence type="ECO:0000256" key="2">
    <source>
        <dbReference type="SAM" id="SignalP"/>
    </source>
</evidence>
<comment type="similarity">
    <text evidence="1">Belongs to the UPF0065 (bug) family.</text>
</comment>
<organism evidence="3 4">
    <name type="scientific">Pigmentiphaga humi</name>
    <dbReference type="NCBI Taxonomy" id="2478468"/>
    <lineage>
        <taxon>Bacteria</taxon>
        <taxon>Pseudomonadati</taxon>
        <taxon>Pseudomonadota</taxon>
        <taxon>Betaproteobacteria</taxon>
        <taxon>Burkholderiales</taxon>
        <taxon>Alcaligenaceae</taxon>
        <taxon>Pigmentiphaga</taxon>
    </lineage>
</organism>
<keyword evidence="2" id="KW-0732">Signal</keyword>
<proteinExistence type="inferred from homology"/>
<keyword evidence="3" id="KW-0675">Receptor</keyword>
<dbReference type="AlphaFoldDB" id="A0A3P4AY83"/>
<dbReference type="PIRSF" id="PIRSF017082">
    <property type="entry name" value="YflP"/>
    <property type="match status" value="1"/>
</dbReference>
<name>A0A3P4AY83_9BURK</name>
<evidence type="ECO:0000256" key="1">
    <source>
        <dbReference type="ARBA" id="ARBA00006987"/>
    </source>
</evidence>
<dbReference type="Gene3D" id="3.40.190.150">
    <property type="entry name" value="Bordetella uptake gene, domain 1"/>
    <property type="match status" value="1"/>
</dbReference>
<dbReference type="RefSeq" id="WP_160142108.1">
    <property type="nucleotide sequence ID" value="NZ_UWPJ01000005.1"/>
</dbReference>
<dbReference type="SUPFAM" id="SSF53850">
    <property type="entry name" value="Periplasmic binding protein-like II"/>
    <property type="match status" value="1"/>
</dbReference>
<dbReference type="Pfam" id="PF03401">
    <property type="entry name" value="TctC"/>
    <property type="match status" value="1"/>
</dbReference>
<dbReference type="PANTHER" id="PTHR42928:SF5">
    <property type="entry name" value="BLR1237 PROTEIN"/>
    <property type="match status" value="1"/>
</dbReference>
<sequence>MKLPILATMLCALALSSARAAEPYPAQPIRLIVPFAAGSTSDASGRIVAQQLAAKLGQPVTVDNMPGADGRIGMMAAKHAPADGYTLVLGSWTNLTVNPILVKDLPYDPLKDFKPIAGVTRSMLGIAVPANSRFKTLADLVAAAKADPGKLNFGNFAWGYRLASEWFANMAGARFTPISYKSTSQMNADLIGAQIDVAMDGVASLSPSLKGGKLRLLAVTGEKRHPEFPDVPTIKESGYPEYAIYGWSALMARSEVDPAITRKLVDTMKAVLDSSVVQTFAERGGSELLKRDPAQMRTFQEQEIETLRRVAAQAGLSAQ</sequence>
<dbReference type="PANTHER" id="PTHR42928">
    <property type="entry name" value="TRICARBOXYLATE-BINDING PROTEIN"/>
    <property type="match status" value="1"/>
</dbReference>